<dbReference type="Pfam" id="PF05136">
    <property type="entry name" value="Phage_portal_2"/>
    <property type="match status" value="1"/>
</dbReference>
<evidence type="ECO:0000313" key="1">
    <source>
        <dbReference type="EMBL" id="GLQ53604.1"/>
    </source>
</evidence>
<sequence>MERREPTLTIESTARDVTPRGPIRRAMHGMSTAVTQVFHALRTSSPYAATGTNSEVPKGSATTPAQLASHAKKLLRIARYAYDNDGILRHAYHFLGQSVAGSAGPVPRFKHRELKGLFDIWAKKADPAGDLPFGQLIYQAYLDSEIAGDSFIRIVETDFDGRTVPIQLQLLPAEMVPHDFNQDNADGTKTIAGIVFRGDVKIGYRVYTRHPDAAGVGPLTTEFVSVDDMFHIYRPVPGKRSVRGVTRAVAAFAMSYRLGGYLDNEIKRKQLTTLFAGFIKDLQGSGREVSLPNVVETQDGGLGLEWDGGLLLEIPAGKDIVFPNITDTSAGAQPFIKFLSLVISASLDLPYAQVFGDWSEGDRTGQLASTFFDLFARQDRDRLEHQVIDRVIDRFVTTAVAYGLWQPPELVPEEAWADHTTSWPSRTYKHPVQDIDAKRKAIDAGTVARDTVIEETGEDPRELDLTQARGLARAMLLGITHDSKVTFVETDLSRRIVELERIELDALITAMERSDQDGSVLDPR</sequence>
<comment type="caution">
    <text evidence="1">The sequence shown here is derived from an EMBL/GenBank/DDBJ whole genome shotgun (WGS) entry which is preliminary data.</text>
</comment>
<protein>
    <submittedName>
        <fullName evidence="1">Phage portal protein</fullName>
    </submittedName>
</protein>
<accession>A0ABQ5W0K6</accession>
<organism evidence="1 2">
    <name type="scientific">Devosia nitrariae</name>
    <dbReference type="NCBI Taxonomy" id="2071872"/>
    <lineage>
        <taxon>Bacteria</taxon>
        <taxon>Pseudomonadati</taxon>
        <taxon>Pseudomonadota</taxon>
        <taxon>Alphaproteobacteria</taxon>
        <taxon>Hyphomicrobiales</taxon>
        <taxon>Devosiaceae</taxon>
        <taxon>Devosia</taxon>
    </lineage>
</organism>
<keyword evidence="2" id="KW-1185">Reference proteome</keyword>
<dbReference type="EMBL" id="BSNS01000004">
    <property type="protein sequence ID" value="GLQ53604.1"/>
    <property type="molecule type" value="Genomic_DNA"/>
</dbReference>
<gene>
    <name evidence="1" type="ORF">GCM10010862_08630</name>
</gene>
<name>A0ABQ5W0K6_9HYPH</name>
<evidence type="ECO:0000313" key="2">
    <source>
        <dbReference type="Proteomes" id="UP001156691"/>
    </source>
</evidence>
<dbReference type="InterPro" id="IPR006429">
    <property type="entry name" value="Phage_lambda_portal"/>
</dbReference>
<reference evidence="2" key="1">
    <citation type="journal article" date="2019" name="Int. J. Syst. Evol. Microbiol.">
        <title>The Global Catalogue of Microorganisms (GCM) 10K type strain sequencing project: providing services to taxonomists for standard genome sequencing and annotation.</title>
        <authorList>
            <consortium name="The Broad Institute Genomics Platform"/>
            <consortium name="The Broad Institute Genome Sequencing Center for Infectious Disease"/>
            <person name="Wu L."/>
            <person name="Ma J."/>
        </authorList>
    </citation>
    <scope>NUCLEOTIDE SEQUENCE [LARGE SCALE GENOMIC DNA]</scope>
    <source>
        <strain evidence="2">NBRC 112416</strain>
    </source>
</reference>
<proteinExistence type="predicted"/>
<dbReference type="Proteomes" id="UP001156691">
    <property type="component" value="Unassembled WGS sequence"/>
</dbReference>